<dbReference type="EMBL" id="JAFEJT020000025">
    <property type="protein sequence ID" value="MCH9276039.1"/>
    <property type="molecule type" value="Genomic_DNA"/>
</dbReference>
<dbReference type="PANTHER" id="PTHR43283:SF3">
    <property type="entry name" value="BETA-LACTAMASE FAMILY PROTEIN (AFU_ORTHOLOGUE AFUA_5G07500)"/>
    <property type="match status" value="1"/>
</dbReference>
<keyword evidence="4" id="KW-1185">Reference proteome</keyword>
<evidence type="ECO:0000313" key="4">
    <source>
        <dbReference type="Proteomes" id="UP000710815"/>
    </source>
</evidence>
<dbReference type="PANTHER" id="PTHR43283">
    <property type="entry name" value="BETA-LACTAMASE-RELATED"/>
    <property type="match status" value="1"/>
</dbReference>
<dbReference type="InterPro" id="IPR012338">
    <property type="entry name" value="Beta-lactam/transpept-like"/>
</dbReference>
<proteinExistence type="predicted"/>
<gene>
    <name evidence="3" type="ORF">JS533_007095</name>
</gene>
<feature type="compositionally biased region" description="Polar residues" evidence="1">
    <location>
        <begin position="123"/>
        <end position="136"/>
    </location>
</feature>
<dbReference type="InterPro" id="IPR001466">
    <property type="entry name" value="Beta-lactam-related"/>
</dbReference>
<organism evidence="3 4">
    <name type="scientific">Bifidobacterium amazonense</name>
    <dbReference type="NCBI Taxonomy" id="2809027"/>
    <lineage>
        <taxon>Bacteria</taxon>
        <taxon>Bacillati</taxon>
        <taxon>Actinomycetota</taxon>
        <taxon>Actinomycetes</taxon>
        <taxon>Bifidobacteriales</taxon>
        <taxon>Bifidobacteriaceae</taxon>
        <taxon>Bifidobacterium</taxon>
    </lineage>
</organism>
<comment type="caution">
    <text evidence="3">The sequence shown here is derived from an EMBL/GenBank/DDBJ whole genome shotgun (WGS) entry which is preliminary data.</text>
</comment>
<evidence type="ECO:0000259" key="2">
    <source>
        <dbReference type="Pfam" id="PF00144"/>
    </source>
</evidence>
<sequence>MNNTVQQLIQDAMNRAVDAGEVAGATMLVTQHGEERWYAQAGMADVAQGRSMARDTIFRLYSQSKPVTGTAAMMLVERGLIDLGEPVSDFLPGFKNQRVIAPAAADAAGAASGDGSADDETLTNDIPTDMAGTTGSRAGDGERTVPVNRELTVKDLLTMTSGLSYPDASHEVGRLTGRLFDELDARLHGPDPMGTIEFANRLGEIPLRFQPGSHWMYGTSADVIGAIVEVATGRRFGDFLREEIFEPLGMADTAFYVPESKLDRLSASYDNPDNPIDPAHRGRPLCEAVTDHLGIEYRGSRDPAFQSGGAGLKSTLDDYARFGQMLVNGGELDGVRILRPATVRAMTSGAMFERHIRDFADWLPGCDYNTFMRVVKEPGKSMMLCNRGEIGWDGWLGTFFTDDPSTGSTILVMMQLTNAGTVPMTRRVKNIVTSHLE</sequence>
<dbReference type="RefSeq" id="WP_241513742.1">
    <property type="nucleotide sequence ID" value="NZ_JAFEJT020000025.1"/>
</dbReference>
<protein>
    <submittedName>
        <fullName evidence="3">Beta-lactamase family protein</fullName>
    </submittedName>
</protein>
<dbReference type="Gene3D" id="3.40.710.10">
    <property type="entry name" value="DD-peptidase/beta-lactamase superfamily"/>
    <property type="match status" value="1"/>
</dbReference>
<feature type="domain" description="Beta-lactamase-related" evidence="2">
    <location>
        <begin position="12"/>
        <end position="418"/>
    </location>
</feature>
<name>A0ABS9VVC8_9BIFI</name>
<evidence type="ECO:0000313" key="3">
    <source>
        <dbReference type="EMBL" id="MCH9276039.1"/>
    </source>
</evidence>
<dbReference type="Proteomes" id="UP000710815">
    <property type="component" value="Unassembled WGS sequence"/>
</dbReference>
<dbReference type="SUPFAM" id="SSF56601">
    <property type="entry name" value="beta-lactamase/transpeptidase-like"/>
    <property type="match status" value="1"/>
</dbReference>
<reference evidence="3 4" key="2">
    <citation type="journal article" date="2021" name="Syst. Appl. Microbiol.">
        <title>Phylogenetic classification of ten novel species belonging to the genus Bifidobacterium comprising B. phasiani sp. nov., B. pongonis sp. nov., B. saguinibicoloris sp. nov., B. colobi sp. nov., B. simiiventris sp. nov., B. santillanense sp. nov., B. miconis sp. nov., B. amazonense sp. nov., B. pluvialisilvae sp. nov., and B. miconisargentati sp. nov.</title>
        <authorList>
            <person name="Lugli G.A."/>
            <person name="Calvete-Torre I."/>
            <person name="Alessandri G."/>
            <person name="Milani C."/>
            <person name="Turroni F."/>
            <person name="Laiolo P."/>
            <person name="Ossiprandi M.C."/>
            <person name="Margolles A."/>
            <person name="Ruiz L."/>
            <person name="Ventura M."/>
        </authorList>
    </citation>
    <scope>NUCLEOTIDE SEQUENCE [LARGE SCALE GENOMIC DNA]</scope>
    <source>
        <strain evidence="3 4">MA1</strain>
    </source>
</reference>
<dbReference type="InterPro" id="IPR050789">
    <property type="entry name" value="Diverse_Enzym_Activities"/>
</dbReference>
<evidence type="ECO:0000256" key="1">
    <source>
        <dbReference type="SAM" id="MobiDB-lite"/>
    </source>
</evidence>
<reference evidence="3 4" key="1">
    <citation type="journal article" date="2021" name="Environ. Microbiol.">
        <title>Genetic insights into the dark matter of the mammalian gut microbiota through targeted genome reconstruction.</title>
        <authorList>
            <person name="Lugli G.A."/>
            <person name="Alessandri G."/>
            <person name="Milani C."/>
            <person name="Viappiani A."/>
            <person name="Fontana F."/>
            <person name="Tarracchini C."/>
            <person name="Mancabelli L."/>
            <person name="Argentini C."/>
            <person name="Ruiz L."/>
            <person name="Margolles A."/>
            <person name="van Sinderen D."/>
            <person name="Turroni F."/>
            <person name="Ventura M."/>
        </authorList>
    </citation>
    <scope>NUCLEOTIDE SEQUENCE [LARGE SCALE GENOMIC DNA]</scope>
    <source>
        <strain evidence="3 4">MA1</strain>
    </source>
</reference>
<feature type="region of interest" description="Disordered" evidence="1">
    <location>
        <begin position="109"/>
        <end position="143"/>
    </location>
</feature>
<dbReference type="Pfam" id="PF00144">
    <property type="entry name" value="Beta-lactamase"/>
    <property type="match status" value="1"/>
</dbReference>
<accession>A0ABS9VVC8</accession>